<proteinExistence type="predicted"/>
<keyword evidence="4 6" id="KW-1133">Transmembrane helix</keyword>
<feature type="transmembrane region" description="Helical" evidence="6">
    <location>
        <begin position="133"/>
        <end position="153"/>
    </location>
</feature>
<keyword evidence="5 6" id="KW-0472">Membrane</keyword>
<sequence>MNILLLLLVTLVWGTTFPLLKSAAATLSGVEISAIRFLIAAVCMLPFAWRAPRQTWRDGALLGAFALVSYVAQAFGLEHISSNRSAFLTSLNVLMVPFIGVLLGGRLALPMVLASVVACAGIGLMSWEGGGNLLGDGATLLCALAYALYVIVLSQRSARHDSRQLAATQILLMAGFASVWVGGMGIGGDSLTTLPARLMPHLGPLLYLGLVATAGMLLLQAVAQRHVPADKAAVIYAMEPVFAALFAWVLLNETLGLRAALGGAMVVVAVIVSELKPAESPVPAK</sequence>
<dbReference type="Proteomes" id="UP000317550">
    <property type="component" value="Chromosome"/>
</dbReference>
<dbReference type="InterPro" id="IPR037185">
    <property type="entry name" value="EmrE-like"/>
</dbReference>
<name>A0A516SIQ4_9NEIS</name>
<feature type="transmembrane region" description="Helical" evidence="6">
    <location>
        <begin position="257"/>
        <end position="275"/>
    </location>
</feature>
<evidence type="ECO:0000256" key="2">
    <source>
        <dbReference type="ARBA" id="ARBA00022475"/>
    </source>
</evidence>
<accession>A0A516SIQ4</accession>
<dbReference type="SUPFAM" id="SSF103481">
    <property type="entry name" value="Multidrug resistance efflux transporter EmrE"/>
    <property type="match status" value="2"/>
</dbReference>
<evidence type="ECO:0000256" key="4">
    <source>
        <dbReference type="ARBA" id="ARBA00022989"/>
    </source>
</evidence>
<evidence type="ECO:0000256" key="6">
    <source>
        <dbReference type="SAM" id="Phobius"/>
    </source>
</evidence>
<dbReference type="KEGG" id="cari:FNU76_17680"/>
<evidence type="ECO:0000256" key="3">
    <source>
        <dbReference type="ARBA" id="ARBA00022692"/>
    </source>
</evidence>
<dbReference type="Pfam" id="PF00892">
    <property type="entry name" value="EamA"/>
    <property type="match status" value="2"/>
</dbReference>
<feature type="transmembrane region" description="Helical" evidence="6">
    <location>
        <begin position="234"/>
        <end position="251"/>
    </location>
</feature>
<evidence type="ECO:0000256" key="1">
    <source>
        <dbReference type="ARBA" id="ARBA00004651"/>
    </source>
</evidence>
<dbReference type="InterPro" id="IPR000620">
    <property type="entry name" value="EamA_dom"/>
</dbReference>
<feature type="domain" description="EamA" evidence="7">
    <location>
        <begin position="134"/>
        <end position="272"/>
    </location>
</feature>
<organism evidence="8 9">
    <name type="scientific">Chitinimonas arctica</name>
    <dbReference type="NCBI Taxonomy" id="2594795"/>
    <lineage>
        <taxon>Bacteria</taxon>
        <taxon>Pseudomonadati</taxon>
        <taxon>Pseudomonadota</taxon>
        <taxon>Betaproteobacteria</taxon>
        <taxon>Neisseriales</taxon>
        <taxon>Chitinibacteraceae</taxon>
        <taxon>Chitinimonas</taxon>
    </lineage>
</organism>
<evidence type="ECO:0000313" key="8">
    <source>
        <dbReference type="EMBL" id="QDQ28027.1"/>
    </source>
</evidence>
<feature type="transmembrane region" description="Helical" evidence="6">
    <location>
        <begin position="205"/>
        <end position="222"/>
    </location>
</feature>
<evidence type="ECO:0000313" key="9">
    <source>
        <dbReference type="Proteomes" id="UP000317550"/>
    </source>
</evidence>
<evidence type="ECO:0000259" key="7">
    <source>
        <dbReference type="Pfam" id="PF00892"/>
    </source>
</evidence>
<evidence type="ECO:0000256" key="5">
    <source>
        <dbReference type="ARBA" id="ARBA00023136"/>
    </source>
</evidence>
<keyword evidence="2" id="KW-1003">Cell membrane</keyword>
<feature type="transmembrane region" description="Helical" evidence="6">
    <location>
        <begin position="165"/>
        <end position="185"/>
    </location>
</feature>
<dbReference type="PANTHER" id="PTHR42920:SF5">
    <property type="entry name" value="EAMA DOMAIN-CONTAINING PROTEIN"/>
    <property type="match status" value="1"/>
</dbReference>
<dbReference type="EMBL" id="CP041730">
    <property type="protein sequence ID" value="QDQ28027.1"/>
    <property type="molecule type" value="Genomic_DNA"/>
</dbReference>
<comment type="subcellular location">
    <subcellularLocation>
        <location evidence="1">Cell membrane</location>
        <topology evidence="1">Multi-pass membrane protein</topology>
    </subcellularLocation>
</comment>
<dbReference type="GO" id="GO:0005886">
    <property type="term" value="C:plasma membrane"/>
    <property type="evidence" value="ECO:0007669"/>
    <property type="project" value="UniProtKB-SubCell"/>
</dbReference>
<reference evidence="9" key="1">
    <citation type="submission" date="2019-07" db="EMBL/GenBank/DDBJ databases">
        <title>Chitinimonas sp. nov., isolated from Ny-Alesund, arctica soil.</title>
        <authorList>
            <person name="Xu Q."/>
            <person name="Peng F."/>
        </authorList>
    </citation>
    <scope>NUCLEOTIDE SEQUENCE [LARGE SCALE GENOMIC DNA]</scope>
    <source>
        <strain evidence="9">R3-44</strain>
    </source>
</reference>
<protein>
    <submittedName>
        <fullName evidence="8">DMT family transporter</fullName>
    </submittedName>
</protein>
<dbReference type="OrthoDB" id="3182968at2"/>
<dbReference type="Gene3D" id="1.10.3730.20">
    <property type="match status" value="1"/>
</dbReference>
<feature type="domain" description="EamA" evidence="7">
    <location>
        <begin position="3"/>
        <end position="126"/>
    </location>
</feature>
<keyword evidence="9" id="KW-1185">Reference proteome</keyword>
<feature type="transmembrane region" description="Helical" evidence="6">
    <location>
        <begin position="32"/>
        <end position="49"/>
    </location>
</feature>
<dbReference type="AlphaFoldDB" id="A0A516SIQ4"/>
<feature type="transmembrane region" description="Helical" evidence="6">
    <location>
        <begin position="108"/>
        <end position="127"/>
    </location>
</feature>
<dbReference type="InterPro" id="IPR051258">
    <property type="entry name" value="Diverse_Substrate_Transporter"/>
</dbReference>
<gene>
    <name evidence="8" type="ORF">FNU76_17680</name>
</gene>
<keyword evidence="3 6" id="KW-0812">Transmembrane</keyword>
<dbReference type="RefSeq" id="WP_144279414.1">
    <property type="nucleotide sequence ID" value="NZ_CP041730.1"/>
</dbReference>
<dbReference type="PANTHER" id="PTHR42920">
    <property type="entry name" value="OS03G0707200 PROTEIN-RELATED"/>
    <property type="match status" value="1"/>
</dbReference>